<gene>
    <name evidence="1" type="ORF">RFI_30113</name>
</gene>
<name>X6LZC4_RETFI</name>
<proteinExistence type="predicted"/>
<sequence>MSFVSEKEGEPFKRPEKKKCETHPMKMVRNIDEMEETKRARMWNTLKADTESRKAIVSYLWNVGVCCVCIDRMLYLNGDVCTSEAEETEMQEKSEKLFDRLFYEHIQECIELNKYVAVKSQDSTNGDNNSQSRTAEYQCFICNGTYNKIKEQLQKWYKDVSSYEFDTYFTAISIPFWHTFRELTINK</sequence>
<evidence type="ECO:0000313" key="1">
    <source>
        <dbReference type="EMBL" id="ETO07278.1"/>
    </source>
</evidence>
<dbReference type="AlphaFoldDB" id="X6LZC4"/>
<organism evidence="1 2">
    <name type="scientific">Reticulomyxa filosa</name>
    <dbReference type="NCBI Taxonomy" id="46433"/>
    <lineage>
        <taxon>Eukaryota</taxon>
        <taxon>Sar</taxon>
        <taxon>Rhizaria</taxon>
        <taxon>Retaria</taxon>
        <taxon>Foraminifera</taxon>
        <taxon>Monothalamids</taxon>
        <taxon>Reticulomyxidae</taxon>
        <taxon>Reticulomyxa</taxon>
    </lineage>
</organism>
<dbReference type="EMBL" id="ASPP01026295">
    <property type="protein sequence ID" value="ETO07278.1"/>
    <property type="molecule type" value="Genomic_DNA"/>
</dbReference>
<keyword evidence="2" id="KW-1185">Reference proteome</keyword>
<evidence type="ECO:0000313" key="2">
    <source>
        <dbReference type="Proteomes" id="UP000023152"/>
    </source>
</evidence>
<comment type="caution">
    <text evidence="1">The sequence shown here is derived from an EMBL/GenBank/DDBJ whole genome shotgun (WGS) entry which is preliminary data.</text>
</comment>
<reference evidence="1 2" key="1">
    <citation type="journal article" date="2013" name="Curr. Biol.">
        <title>The Genome of the Foraminiferan Reticulomyxa filosa.</title>
        <authorList>
            <person name="Glockner G."/>
            <person name="Hulsmann N."/>
            <person name="Schleicher M."/>
            <person name="Noegel A.A."/>
            <person name="Eichinger L."/>
            <person name="Gallinger C."/>
            <person name="Pawlowski J."/>
            <person name="Sierra R."/>
            <person name="Euteneuer U."/>
            <person name="Pillet L."/>
            <person name="Moustafa A."/>
            <person name="Platzer M."/>
            <person name="Groth M."/>
            <person name="Szafranski K."/>
            <person name="Schliwa M."/>
        </authorList>
    </citation>
    <scope>NUCLEOTIDE SEQUENCE [LARGE SCALE GENOMIC DNA]</scope>
</reference>
<accession>X6LZC4</accession>
<protein>
    <submittedName>
        <fullName evidence="1">Uncharacterized protein</fullName>
    </submittedName>
</protein>
<dbReference type="Proteomes" id="UP000023152">
    <property type="component" value="Unassembled WGS sequence"/>
</dbReference>